<dbReference type="PANTHER" id="PTHR32309:SF13">
    <property type="entry name" value="FERRIC ENTEROBACTIN TRANSPORT PROTEIN FEPE"/>
    <property type="match status" value="1"/>
</dbReference>
<dbReference type="InterPro" id="IPR050445">
    <property type="entry name" value="Bact_polysacc_biosynth/exp"/>
</dbReference>
<dbReference type="EMBL" id="JAAGOH010000006">
    <property type="protein sequence ID" value="NDY90913.1"/>
    <property type="molecule type" value="Genomic_DNA"/>
</dbReference>
<dbReference type="Pfam" id="PF02706">
    <property type="entry name" value="Wzz"/>
    <property type="match status" value="1"/>
</dbReference>
<keyword evidence="2" id="KW-1003">Cell membrane</keyword>
<dbReference type="Proteomes" id="UP000484255">
    <property type="component" value="Unassembled WGS sequence"/>
</dbReference>
<evidence type="ECO:0000256" key="3">
    <source>
        <dbReference type="ARBA" id="ARBA00022692"/>
    </source>
</evidence>
<evidence type="ECO:0000313" key="8">
    <source>
        <dbReference type="EMBL" id="NDY90913.1"/>
    </source>
</evidence>
<dbReference type="NCBIfam" id="TIGR03017">
    <property type="entry name" value="EpsF"/>
    <property type="match status" value="1"/>
</dbReference>
<evidence type="ECO:0000259" key="7">
    <source>
        <dbReference type="Pfam" id="PF02706"/>
    </source>
</evidence>
<gene>
    <name evidence="8" type="primary">epsF</name>
    <name evidence="8" type="ORF">G3A44_06855</name>
</gene>
<accession>A0A7C9PFX5</accession>
<evidence type="ECO:0000256" key="6">
    <source>
        <dbReference type="SAM" id="Coils"/>
    </source>
</evidence>
<dbReference type="GO" id="GO:0004713">
    <property type="term" value="F:protein tyrosine kinase activity"/>
    <property type="evidence" value="ECO:0007669"/>
    <property type="project" value="TreeGrafter"/>
</dbReference>
<keyword evidence="6" id="KW-0175">Coiled coil</keyword>
<keyword evidence="9" id="KW-1185">Reference proteome</keyword>
<feature type="domain" description="Polysaccharide chain length determinant N-terminal" evidence="7">
    <location>
        <begin position="2"/>
        <end position="89"/>
    </location>
</feature>
<dbReference type="GO" id="GO:0005886">
    <property type="term" value="C:plasma membrane"/>
    <property type="evidence" value="ECO:0007669"/>
    <property type="project" value="UniProtKB-SubCell"/>
</dbReference>
<feature type="coiled-coil region" evidence="6">
    <location>
        <begin position="174"/>
        <end position="201"/>
    </location>
</feature>
<protein>
    <submittedName>
        <fullName evidence="8">Chain length determinant protein EpsF</fullName>
    </submittedName>
</protein>
<dbReference type="InterPro" id="IPR017468">
    <property type="entry name" value="Chain_len_reg_EpsF"/>
</dbReference>
<sequence length="477" mass="52261">MFNVERLIGVMRARWWVALLVTVLGIAAGIAFALTRPKLYIATASVIVEGKADPVSSMLYGTGTAPGYINTQLEIIRSDRVAQRVVKNLKLVDMADLRKDWESQGSGNVSFESWITELIQRGLDVSVGRAGGSVINIAYAGSEPRFAAAIANAFVQAYMETSIELKIDPAKQYNSFFSEQATEARANLEKAQAKLSRFQQERGLLVTDERVDLETAKLSQLTNELLAIQAQRVDATTRARQATRSADSMQEINANAVVAGLRADIARGEQKLSELSLKYGDNHPAVQEARSGLAELRTRLDQEIRRATTSLGSTATIQTSREAEVRASVDAQRARIMQLKEVRDEGSVLERDVDNAQRMYDMVFNRARQTDLESQNRQANVTVLTSALPPNTPESKVRKHVATSVLLAILAGLAAALLVEQLDQRLRGAADTVTALGLPVIGIMPQPKAERSWRGFLSMNKQRVISGRRLLGSSGKS</sequence>
<feature type="coiled-coil region" evidence="6">
    <location>
        <begin position="258"/>
        <end position="306"/>
    </location>
</feature>
<organism evidence="8 9">
    <name type="scientific">Ideonella livida</name>
    <dbReference type="NCBI Taxonomy" id="2707176"/>
    <lineage>
        <taxon>Bacteria</taxon>
        <taxon>Pseudomonadati</taxon>
        <taxon>Pseudomonadota</taxon>
        <taxon>Betaproteobacteria</taxon>
        <taxon>Burkholderiales</taxon>
        <taxon>Sphaerotilaceae</taxon>
        <taxon>Ideonella</taxon>
    </lineage>
</organism>
<comment type="caution">
    <text evidence="8">The sequence shown here is derived from an EMBL/GenBank/DDBJ whole genome shotgun (WGS) entry which is preliminary data.</text>
</comment>
<keyword evidence="3" id="KW-0812">Transmembrane</keyword>
<evidence type="ECO:0000256" key="1">
    <source>
        <dbReference type="ARBA" id="ARBA00004651"/>
    </source>
</evidence>
<evidence type="ECO:0000256" key="5">
    <source>
        <dbReference type="ARBA" id="ARBA00023136"/>
    </source>
</evidence>
<dbReference type="InterPro" id="IPR003856">
    <property type="entry name" value="LPS_length_determ_N"/>
</dbReference>
<comment type="subcellular location">
    <subcellularLocation>
        <location evidence="1">Cell membrane</location>
        <topology evidence="1">Multi-pass membrane protein</topology>
    </subcellularLocation>
</comment>
<proteinExistence type="predicted"/>
<keyword evidence="4" id="KW-1133">Transmembrane helix</keyword>
<evidence type="ECO:0000256" key="2">
    <source>
        <dbReference type="ARBA" id="ARBA00022475"/>
    </source>
</evidence>
<keyword evidence="5" id="KW-0472">Membrane</keyword>
<name>A0A7C9PFX5_9BURK</name>
<dbReference type="RefSeq" id="WP_163456775.1">
    <property type="nucleotide sequence ID" value="NZ_JAAGOH010000006.1"/>
</dbReference>
<reference evidence="8 9" key="1">
    <citation type="submission" date="2020-02" db="EMBL/GenBank/DDBJ databases">
        <title>Ideonella bacterium strain TBM-1.</title>
        <authorList>
            <person name="Chen W.-M."/>
        </authorList>
    </citation>
    <scope>NUCLEOTIDE SEQUENCE [LARGE SCALE GENOMIC DNA]</scope>
    <source>
        <strain evidence="8 9">TBM-1</strain>
    </source>
</reference>
<evidence type="ECO:0000256" key="4">
    <source>
        <dbReference type="ARBA" id="ARBA00022989"/>
    </source>
</evidence>
<evidence type="ECO:0000313" key="9">
    <source>
        <dbReference type="Proteomes" id="UP000484255"/>
    </source>
</evidence>
<dbReference type="PANTHER" id="PTHR32309">
    <property type="entry name" value="TYROSINE-PROTEIN KINASE"/>
    <property type="match status" value="1"/>
</dbReference>
<dbReference type="AlphaFoldDB" id="A0A7C9PFX5"/>